<protein>
    <recommendedName>
        <fullName evidence="5">Cnidarian restricted protein</fullName>
    </recommendedName>
</protein>
<evidence type="ECO:0000256" key="1">
    <source>
        <dbReference type="SAM" id="MobiDB-lite"/>
    </source>
</evidence>
<reference evidence="3" key="1">
    <citation type="submission" date="2021-01" db="UniProtKB">
        <authorList>
            <consortium name="EnsemblMetazoa"/>
        </authorList>
    </citation>
    <scope>IDENTIFICATION</scope>
</reference>
<keyword evidence="2" id="KW-0732">Signal</keyword>
<feature type="region of interest" description="Disordered" evidence="1">
    <location>
        <begin position="78"/>
        <end position="155"/>
    </location>
</feature>
<name>A0A7M5UTC9_9CNID</name>
<evidence type="ECO:0000313" key="4">
    <source>
        <dbReference type="Proteomes" id="UP000594262"/>
    </source>
</evidence>
<dbReference type="RefSeq" id="XP_066932029.1">
    <property type="nucleotide sequence ID" value="XM_067075928.1"/>
</dbReference>
<dbReference type="Proteomes" id="UP000594262">
    <property type="component" value="Unplaced"/>
</dbReference>
<feature type="chain" id="PRO_5029773672" description="Cnidarian restricted protein" evidence="2">
    <location>
        <begin position="18"/>
        <end position="214"/>
    </location>
</feature>
<proteinExistence type="predicted"/>
<feature type="compositionally biased region" description="Acidic residues" evidence="1">
    <location>
        <begin position="78"/>
        <end position="90"/>
    </location>
</feature>
<sequence length="214" mass="25486">MHFKILLVAFLVAFAAASKHDEKIDRDAIREMRKLDQDLLYDALKHKSLRDHVELDEDDHEFLAKVSKDELKKLLQEFSEDEDELNDEEEMKAFKKESQSDDPSENEDQYENTESHAENALSSDEMTDDEMELSRDEDIDNFDTPRMSNDPWGRRRRRRRRSRFLSNIKKIRDFLKKHGETIKAGIKWLRKIIYHCCNVTRKCSGRWWCAFGKA</sequence>
<evidence type="ECO:0000256" key="2">
    <source>
        <dbReference type="SAM" id="SignalP"/>
    </source>
</evidence>
<organism evidence="3 4">
    <name type="scientific">Clytia hemisphaerica</name>
    <dbReference type="NCBI Taxonomy" id="252671"/>
    <lineage>
        <taxon>Eukaryota</taxon>
        <taxon>Metazoa</taxon>
        <taxon>Cnidaria</taxon>
        <taxon>Hydrozoa</taxon>
        <taxon>Hydroidolina</taxon>
        <taxon>Leptothecata</taxon>
        <taxon>Obeliida</taxon>
        <taxon>Clytiidae</taxon>
        <taxon>Clytia</taxon>
    </lineage>
</organism>
<feature type="signal peptide" evidence="2">
    <location>
        <begin position="1"/>
        <end position="17"/>
    </location>
</feature>
<accession>A0A7M5UTC9</accession>
<feature type="compositionally biased region" description="Acidic residues" evidence="1">
    <location>
        <begin position="100"/>
        <end position="111"/>
    </location>
</feature>
<dbReference type="GeneID" id="136819688"/>
<evidence type="ECO:0008006" key="5">
    <source>
        <dbReference type="Google" id="ProtNLM"/>
    </source>
</evidence>
<keyword evidence="4" id="KW-1185">Reference proteome</keyword>
<feature type="compositionally biased region" description="Acidic residues" evidence="1">
    <location>
        <begin position="125"/>
        <end position="141"/>
    </location>
</feature>
<dbReference type="AlphaFoldDB" id="A0A7M5UTC9"/>
<dbReference type="EnsemblMetazoa" id="CLYHEMT002339.1">
    <property type="protein sequence ID" value="CLYHEMP002339.1"/>
    <property type="gene ID" value="CLYHEMG002339"/>
</dbReference>
<evidence type="ECO:0000313" key="3">
    <source>
        <dbReference type="EnsemblMetazoa" id="CLYHEMP002339.1"/>
    </source>
</evidence>